<dbReference type="GO" id="GO:0003735">
    <property type="term" value="F:structural constituent of ribosome"/>
    <property type="evidence" value="ECO:0007669"/>
    <property type="project" value="InterPro"/>
</dbReference>
<dbReference type="PANTHER" id="PTHR11761">
    <property type="entry name" value="50S/60S RIBOSOMAL PROTEIN L14/L23"/>
    <property type="match status" value="1"/>
</dbReference>
<evidence type="ECO:0000256" key="3">
    <source>
        <dbReference type="ARBA" id="ARBA00023274"/>
    </source>
</evidence>
<dbReference type="NCBIfam" id="TIGR01067">
    <property type="entry name" value="rplN_bact"/>
    <property type="match status" value="1"/>
</dbReference>
<dbReference type="InterPro" id="IPR019972">
    <property type="entry name" value="Ribosomal_uL14_CS"/>
</dbReference>
<proteinExistence type="inferred from homology"/>
<comment type="similarity">
    <text evidence="1 4">Belongs to the universal ribosomal protein uL14 family.</text>
</comment>
<dbReference type="GO" id="GO:0006412">
    <property type="term" value="P:translation"/>
    <property type="evidence" value="ECO:0007669"/>
    <property type="project" value="InterPro"/>
</dbReference>
<gene>
    <name evidence="5" type="ORF">PVNG_02456</name>
</gene>
<dbReference type="SUPFAM" id="SSF50193">
    <property type="entry name" value="Ribosomal protein L14"/>
    <property type="match status" value="1"/>
</dbReference>
<dbReference type="GO" id="GO:0070180">
    <property type="term" value="F:large ribosomal subunit rRNA binding"/>
    <property type="evidence" value="ECO:0007669"/>
    <property type="project" value="TreeGrafter"/>
</dbReference>
<protein>
    <submittedName>
        <fullName evidence="5">50S ribosomal protein L14</fullName>
    </submittedName>
</protein>
<dbReference type="PANTHER" id="PTHR11761:SF3">
    <property type="entry name" value="LARGE RIBOSOMAL SUBUNIT PROTEIN UL14M"/>
    <property type="match status" value="1"/>
</dbReference>
<sequence length="122" mass="13154">MIQSLSKLNVADNTGAKEVGVIKVYGGSRRRYAGVGDIVLVSVKKLSSFSGVKKGEKFKALIVRTKSKVKRSSGSTLSFDENACVLLKNDGSILGSRVFGPLSRELKEKGYNKLISIAEFVV</sequence>
<dbReference type="Proteomes" id="UP000053239">
    <property type="component" value="Unassembled WGS sequence"/>
</dbReference>
<dbReference type="CDD" id="cd00337">
    <property type="entry name" value="Ribosomal_uL14"/>
    <property type="match status" value="1"/>
</dbReference>
<keyword evidence="3 4" id="KW-0687">Ribonucleoprotein</keyword>
<dbReference type="HAMAP" id="MF_01367">
    <property type="entry name" value="Ribosomal_uL14"/>
    <property type="match status" value="1"/>
</dbReference>
<name>A0A0J9W6U5_PLAVI</name>
<dbReference type="Pfam" id="PF00238">
    <property type="entry name" value="Ribosomal_L14"/>
    <property type="match status" value="1"/>
</dbReference>
<dbReference type="AlphaFoldDB" id="A0A0J9W6U5"/>
<dbReference type="InterPro" id="IPR036853">
    <property type="entry name" value="Ribosomal_uL14_sf"/>
</dbReference>
<dbReference type="InterPro" id="IPR005745">
    <property type="entry name" value="Ribosomal_uL14_bac-type"/>
</dbReference>
<keyword evidence="2 4" id="KW-0689">Ribosomal protein</keyword>
<evidence type="ECO:0000256" key="1">
    <source>
        <dbReference type="ARBA" id="ARBA00010745"/>
    </source>
</evidence>
<dbReference type="PROSITE" id="PS00049">
    <property type="entry name" value="RIBOSOMAL_L14"/>
    <property type="match status" value="1"/>
</dbReference>
<organism evidence="5 6">
    <name type="scientific">Plasmodium vivax North Korean</name>
    <dbReference type="NCBI Taxonomy" id="1035514"/>
    <lineage>
        <taxon>Eukaryota</taxon>
        <taxon>Sar</taxon>
        <taxon>Alveolata</taxon>
        <taxon>Apicomplexa</taxon>
        <taxon>Aconoidasida</taxon>
        <taxon>Haemosporida</taxon>
        <taxon>Plasmodiidae</taxon>
        <taxon>Plasmodium</taxon>
        <taxon>Plasmodium (Plasmodium)</taxon>
    </lineage>
</organism>
<dbReference type="SMART" id="SM01374">
    <property type="entry name" value="Ribosomal_L14"/>
    <property type="match status" value="1"/>
</dbReference>
<evidence type="ECO:0000256" key="4">
    <source>
        <dbReference type="RuleBase" id="RU003949"/>
    </source>
</evidence>
<dbReference type="EMBL" id="KQ235637">
    <property type="protein sequence ID" value="KMZ96318.1"/>
    <property type="molecule type" value="Genomic_DNA"/>
</dbReference>
<evidence type="ECO:0000256" key="2">
    <source>
        <dbReference type="ARBA" id="ARBA00022980"/>
    </source>
</evidence>
<evidence type="ECO:0000313" key="6">
    <source>
        <dbReference type="Proteomes" id="UP000053239"/>
    </source>
</evidence>
<dbReference type="Gene3D" id="2.40.150.20">
    <property type="entry name" value="Ribosomal protein L14"/>
    <property type="match status" value="1"/>
</dbReference>
<accession>A0A0J9W6U5</accession>
<reference evidence="5 6" key="1">
    <citation type="submission" date="2011-09" db="EMBL/GenBank/DDBJ databases">
        <title>The Genome Sequence of Plasmodium vivax North Korean.</title>
        <authorList>
            <consortium name="The Broad Institute Genome Sequencing Platform"/>
            <consortium name="The Broad Institute Genome Sequencing Center for Infectious Disease"/>
            <person name="Neafsey D."/>
            <person name="Carlton J."/>
            <person name="Barnwell J."/>
            <person name="Collins W."/>
            <person name="Escalante A."/>
            <person name="Mullikin J."/>
            <person name="Saul A."/>
            <person name="Guigo R."/>
            <person name="Camara F."/>
            <person name="Young S.K."/>
            <person name="Zeng Q."/>
            <person name="Gargeya S."/>
            <person name="Fitzgerald M."/>
            <person name="Haas B."/>
            <person name="Abouelleil A."/>
            <person name="Alvarado L."/>
            <person name="Arachchi H.M."/>
            <person name="Berlin A."/>
            <person name="Brown A."/>
            <person name="Chapman S.B."/>
            <person name="Chen Z."/>
            <person name="Dunbar C."/>
            <person name="Freedman E."/>
            <person name="Gearin G."/>
            <person name="Gellesch M."/>
            <person name="Goldberg J."/>
            <person name="Griggs A."/>
            <person name="Gujja S."/>
            <person name="Heiman D."/>
            <person name="Howarth C."/>
            <person name="Larson L."/>
            <person name="Lui A."/>
            <person name="MacDonald P.J.P."/>
            <person name="Montmayeur A."/>
            <person name="Murphy C."/>
            <person name="Neiman D."/>
            <person name="Pearson M."/>
            <person name="Priest M."/>
            <person name="Roberts A."/>
            <person name="Saif S."/>
            <person name="Shea T."/>
            <person name="Shenoy N."/>
            <person name="Sisk P."/>
            <person name="Stolte C."/>
            <person name="Sykes S."/>
            <person name="Wortman J."/>
            <person name="Nusbaum C."/>
            <person name="Birren B."/>
        </authorList>
    </citation>
    <scope>NUCLEOTIDE SEQUENCE [LARGE SCALE GENOMIC DNA]</scope>
    <source>
        <strain evidence="5 6">North Korean</strain>
    </source>
</reference>
<dbReference type="GO" id="GO:0022625">
    <property type="term" value="C:cytosolic large ribosomal subunit"/>
    <property type="evidence" value="ECO:0007669"/>
    <property type="project" value="TreeGrafter"/>
</dbReference>
<evidence type="ECO:0000313" key="5">
    <source>
        <dbReference type="EMBL" id="KMZ96318.1"/>
    </source>
</evidence>
<dbReference type="InterPro" id="IPR000218">
    <property type="entry name" value="Ribosomal_uL14"/>
</dbReference>